<comment type="caution">
    <text evidence="2">The sequence shown here is derived from an EMBL/GenBank/DDBJ whole genome shotgun (WGS) entry which is preliminary data.</text>
</comment>
<dbReference type="EMBL" id="JAVDXQ010000010">
    <property type="protein sequence ID" value="MDR7299766.1"/>
    <property type="molecule type" value="Genomic_DNA"/>
</dbReference>
<feature type="region of interest" description="Disordered" evidence="1">
    <location>
        <begin position="59"/>
        <end position="78"/>
    </location>
</feature>
<evidence type="ECO:0000313" key="2">
    <source>
        <dbReference type="EMBL" id="MDR7299766.1"/>
    </source>
</evidence>
<evidence type="ECO:0000256" key="1">
    <source>
        <dbReference type="SAM" id="MobiDB-lite"/>
    </source>
</evidence>
<evidence type="ECO:0000313" key="3">
    <source>
        <dbReference type="Proteomes" id="UP001180536"/>
    </source>
</evidence>
<dbReference type="Proteomes" id="UP001180536">
    <property type="component" value="Unassembled WGS sequence"/>
</dbReference>
<proteinExistence type="predicted"/>
<protein>
    <submittedName>
        <fullName evidence="2">Uncharacterized protein</fullName>
    </submittedName>
</protein>
<sequence>MAVLHLQFDVDSEVHPELHAMLSSIGSSLSQEERLRQLAAMGLVWERLRLQAYGRTEVPDLGNESSAAREGGGSLPHVPAAASARAVPRDDATTAQHADLPGFVDLSDMVDLTHLDISGPNEGDDGRSGHHVAGHDVVGEESMDRAVQIGAAHLQAPADMPELPPPRGIRSVVQEPPVLTEVIGAAEPPDIGAFAAPGNEALPDAGHAGHGGTMPGGAQIHELAPARKTATRSRLMRMKEKGLFKNE</sequence>
<accession>A0ABU1ZJD9</accession>
<organism evidence="2 3">
    <name type="scientific">Pelomonas aquatica</name>
    <dbReference type="NCBI Taxonomy" id="431058"/>
    <lineage>
        <taxon>Bacteria</taxon>
        <taxon>Pseudomonadati</taxon>
        <taxon>Pseudomonadota</taxon>
        <taxon>Betaproteobacteria</taxon>
        <taxon>Burkholderiales</taxon>
        <taxon>Sphaerotilaceae</taxon>
        <taxon>Roseateles</taxon>
    </lineage>
</organism>
<name>A0ABU1ZJD9_9BURK</name>
<keyword evidence="3" id="KW-1185">Reference proteome</keyword>
<gene>
    <name evidence="2" type="ORF">J2X16_005136</name>
</gene>
<reference evidence="2 3" key="1">
    <citation type="submission" date="2023-07" db="EMBL/GenBank/DDBJ databases">
        <title>Sorghum-associated microbial communities from plants grown in Nebraska, USA.</title>
        <authorList>
            <person name="Schachtman D."/>
        </authorList>
    </citation>
    <scope>NUCLEOTIDE SEQUENCE [LARGE SCALE GENOMIC DNA]</scope>
    <source>
        <strain evidence="2 3">BE310</strain>
    </source>
</reference>